<dbReference type="SMART" id="SM00382">
    <property type="entry name" value="AAA"/>
    <property type="match status" value="1"/>
</dbReference>
<dbReference type="EMBL" id="BAAAOP010000002">
    <property type="protein sequence ID" value="GAA2185758.1"/>
    <property type="molecule type" value="Genomic_DNA"/>
</dbReference>
<comment type="similarity">
    <text evidence="1">Belongs to the ABC transporter superfamily.</text>
</comment>
<evidence type="ECO:0000256" key="1">
    <source>
        <dbReference type="ARBA" id="ARBA00005417"/>
    </source>
</evidence>
<accession>A0ABN3B275</accession>
<keyword evidence="2" id="KW-0813">Transport</keyword>
<keyword evidence="3" id="KW-0547">Nucleotide-binding</keyword>
<dbReference type="Gene3D" id="3.40.50.300">
    <property type="entry name" value="P-loop containing nucleotide triphosphate hydrolases"/>
    <property type="match status" value="1"/>
</dbReference>
<dbReference type="PROSITE" id="PS00211">
    <property type="entry name" value="ABC_TRANSPORTER_1"/>
    <property type="match status" value="1"/>
</dbReference>
<organism evidence="6 7">
    <name type="scientific">Leucobacter alluvii</name>
    <dbReference type="NCBI Taxonomy" id="340321"/>
    <lineage>
        <taxon>Bacteria</taxon>
        <taxon>Bacillati</taxon>
        <taxon>Actinomycetota</taxon>
        <taxon>Actinomycetes</taxon>
        <taxon>Micrococcales</taxon>
        <taxon>Microbacteriaceae</taxon>
        <taxon>Leucobacter</taxon>
    </lineage>
</organism>
<evidence type="ECO:0000259" key="5">
    <source>
        <dbReference type="PROSITE" id="PS50893"/>
    </source>
</evidence>
<evidence type="ECO:0000313" key="6">
    <source>
        <dbReference type="EMBL" id="GAA2185758.1"/>
    </source>
</evidence>
<protein>
    <submittedName>
        <fullName evidence="6">ABC transporter ATP-binding protein</fullName>
    </submittedName>
</protein>
<sequence length="249" mass="26050">MTALGTGSIASSSIELRNVVVSAPTANDDVTILHPTSLSLGEHRVSVIGGNGSGKSTLARLVNGLVAPSAGTVGIELAEGGARRSLDTRRDGAAVRRNVGFVFTDPSAQLIMPTAIEDVSLSLRRSHRDRAARQAAASAALERFGLQHLADHSVHTLSGGQKQLLAVASVLATDPAILVADEPTTLLDLRNARMIGDLLMSLPQQVVVVTHDLDLAARADRTLVVDDGRIVFDGHPAAAIAHYRDTVSQ</sequence>
<evidence type="ECO:0000313" key="7">
    <source>
        <dbReference type="Proteomes" id="UP001501084"/>
    </source>
</evidence>
<dbReference type="PANTHER" id="PTHR43553:SF24">
    <property type="entry name" value="ENERGY-COUPLING FACTOR TRANSPORTER ATP-BINDING PROTEIN ECFA1"/>
    <property type="match status" value="1"/>
</dbReference>
<reference evidence="6 7" key="1">
    <citation type="journal article" date="2019" name="Int. J. Syst. Evol. Microbiol.">
        <title>The Global Catalogue of Microorganisms (GCM) 10K type strain sequencing project: providing services to taxonomists for standard genome sequencing and annotation.</title>
        <authorList>
            <consortium name="The Broad Institute Genomics Platform"/>
            <consortium name="The Broad Institute Genome Sequencing Center for Infectious Disease"/>
            <person name="Wu L."/>
            <person name="Ma J."/>
        </authorList>
    </citation>
    <scope>NUCLEOTIDE SEQUENCE [LARGE SCALE GENOMIC DNA]</scope>
    <source>
        <strain evidence="6 7">JCM 14919</strain>
    </source>
</reference>
<feature type="domain" description="ABC transporter" evidence="5">
    <location>
        <begin position="14"/>
        <end position="249"/>
    </location>
</feature>
<dbReference type="PANTHER" id="PTHR43553">
    <property type="entry name" value="HEAVY METAL TRANSPORTER"/>
    <property type="match status" value="1"/>
</dbReference>
<dbReference type="InterPro" id="IPR003439">
    <property type="entry name" value="ABC_transporter-like_ATP-bd"/>
</dbReference>
<dbReference type="RefSeq" id="WP_346057172.1">
    <property type="nucleotide sequence ID" value="NZ_BAAAOP010000002.1"/>
</dbReference>
<dbReference type="InterPro" id="IPR017871">
    <property type="entry name" value="ABC_transporter-like_CS"/>
</dbReference>
<evidence type="ECO:0000256" key="3">
    <source>
        <dbReference type="ARBA" id="ARBA00022741"/>
    </source>
</evidence>
<dbReference type="InterPro" id="IPR050095">
    <property type="entry name" value="ECF_ABC_transporter_ATP-bd"/>
</dbReference>
<dbReference type="PROSITE" id="PS50893">
    <property type="entry name" value="ABC_TRANSPORTER_2"/>
    <property type="match status" value="1"/>
</dbReference>
<gene>
    <name evidence="6" type="ORF">GCM10009786_03480</name>
</gene>
<dbReference type="Pfam" id="PF00005">
    <property type="entry name" value="ABC_tran"/>
    <property type="match status" value="1"/>
</dbReference>
<dbReference type="Proteomes" id="UP001501084">
    <property type="component" value="Unassembled WGS sequence"/>
</dbReference>
<dbReference type="InterPro" id="IPR027417">
    <property type="entry name" value="P-loop_NTPase"/>
</dbReference>
<proteinExistence type="inferred from homology"/>
<name>A0ABN3B275_9MICO</name>
<dbReference type="GO" id="GO:0005524">
    <property type="term" value="F:ATP binding"/>
    <property type="evidence" value="ECO:0007669"/>
    <property type="project" value="UniProtKB-KW"/>
</dbReference>
<dbReference type="CDD" id="cd03225">
    <property type="entry name" value="ABC_cobalt_CbiO_domain1"/>
    <property type="match status" value="1"/>
</dbReference>
<keyword evidence="4 6" id="KW-0067">ATP-binding</keyword>
<dbReference type="InterPro" id="IPR015856">
    <property type="entry name" value="ABC_transpr_CbiO/EcfA_su"/>
</dbReference>
<keyword evidence="7" id="KW-1185">Reference proteome</keyword>
<evidence type="ECO:0000256" key="2">
    <source>
        <dbReference type="ARBA" id="ARBA00022448"/>
    </source>
</evidence>
<evidence type="ECO:0000256" key="4">
    <source>
        <dbReference type="ARBA" id="ARBA00022840"/>
    </source>
</evidence>
<comment type="caution">
    <text evidence="6">The sequence shown here is derived from an EMBL/GenBank/DDBJ whole genome shotgun (WGS) entry which is preliminary data.</text>
</comment>
<dbReference type="SUPFAM" id="SSF52540">
    <property type="entry name" value="P-loop containing nucleoside triphosphate hydrolases"/>
    <property type="match status" value="1"/>
</dbReference>
<dbReference type="InterPro" id="IPR003593">
    <property type="entry name" value="AAA+_ATPase"/>
</dbReference>